<reference evidence="2 3" key="1">
    <citation type="submission" date="2017-08" db="EMBL/GenBank/DDBJ databases">
        <title>Identification and genetic characteristics of simultaneous BTEX- and naphthalene-degrading Paraburkholderia sp. BN5 isolated from petroleum-contaminated soil.</title>
        <authorList>
            <person name="Lee Y."/>
            <person name="Jeon C.O."/>
        </authorList>
    </citation>
    <scope>NUCLEOTIDE SEQUENCE [LARGE SCALE GENOMIC DNA]</scope>
    <source>
        <strain evidence="2 3">BN5</strain>
        <plasmid evidence="2 3">pBN2</plasmid>
    </source>
</reference>
<dbReference type="RefSeq" id="WP_095423483.1">
    <property type="nucleotide sequence ID" value="NZ_CP022992.1"/>
</dbReference>
<evidence type="ECO:0000313" key="2">
    <source>
        <dbReference type="EMBL" id="ASW03669.1"/>
    </source>
</evidence>
<evidence type="ECO:0000313" key="3">
    <source>
        <dbReference type="Proteomes" id="UP000215158"/>
    </source>
</evidence>
<dbReference type="Proteomes" id="UP000215158">
    <property type="component" value="Plasmid pBN2"/>
</dbReference>
<keyword evidence="2" id="KW-0614">Plasmid</keyword>
<gene>
    <name evidence="2" type="ORF">CJU94_36315</name>
</gene>
<evidence type="ECO:0000256" key="1">
    <source>
        <dbReference type="SAM" id="SignalP"/>
    </source>
</evidence>
<keyword evidence="3" id="KW-1185">Reference proteome</keyword>
<organism evidence="2 3">
    <name type="scientific">Paraburkholderia aromaticivorans</name>
    <dbReference type="NCBI Taxonomy" id="2026199"/>
    <lineage>
        <taxon>Bacteria</taxon>
        <taxon>Pseudomonadati</taxon>
        <taxon>Pseudomonadota</taxon>
        <taxon>Betaproteobacteria</taxon>
        <taxon>Burkholderiales</taxon>
        <taxon>Burkholderiaceae</taxon>
        <taxon>Paraburkholderia</taxon>
    </lineage>
</organism>
<dbReference type="KEGG" id="parb:CJU94_36315"/>
<geneLocation type="plasmid" evidence="2 3">
    <name>pBN2</name>
</geneLocation>
<sequence length="249" mass="26136">MKWNATRRLGVIGAVLALGMCAAANAQSVTSYKPAISDVKLDSFCTTNGTITMDASGAIVECRDKKWEAPVARAVSPASSKVVMLTVTVQSKNERLASVPLVLRDGKSAHYRSVTEGTYVSDVGPCKREDASTAVGGLSGGTTPIGNDMCVTTSPLVTGLEIAAEPHVLENGYVVLDLKASNSQLISLENVTNEVGIVQIPNTYTCGFESTVRLKPDVDTVIESCSHDSKAQTISVLAKVVDRGATTSQ</sequence>
<proteinExistence type="predicted"/>
<accession>A0A248VXB3</accession>
<keyword evidence="1" id="KW-0732">Signal</keyword>
<feature type="signal peptide" evidence="1">
    <location>
        <begin position="1"/>
        <end position="26"/>
    </location>
</feature>
<name>A0A248VXB3_9BURK</name>
<protein>
    <submittedName>
        <fullName evidence="2">Uncharacterized protein</fullName>
    </submittedName>
</protein>
<dbReference type="AlphaFoldDB" id="A0A248VXB3"/>
<dbReference type="EMBL" id="CP022992">
    <property type="protein sequence ID" value="ASW03669.1"/>
    <property type="molecule type" value="Genomic_DNA"/>
</dbReference>
<feature type="chain" id="PRO_5012445041" evidence="1">
    <location>
        <begin position="27"/>
        <end position="249"/>
    </location>
</feature>